<keyword evidence="6" id="KW-0689">Ribosomal protein</keyword>
<sequence length="577" mass="60784">MSAVRAGSPRGEPARTTDEHDGEGFGVRTVPVLVVGGSLTGLSAAVLLAWHGVPCLLVERRDGVLPHPRLRGLLPRAVEVFRQVGLENAIRAACPDGAGSGDLVSVRARTLTDVHEPLVERGDEEADEDRGDAGPETASPCRFAPLGQDELEALLLDRARELGADVAFGTELLHLDQDDRQVTATVRGPAAEVAEVRARYVVAADGASSGLRRRLGVRCSGPGTLFHMATLHVQADLRPALRGRPLGMAYLDRPAPGTTLGPLDGSGTRWFFATSCRTAPGGRPHRPTPQECAGWLRTATGLPDLDVRLLPQTPGSDGLPSTFPIGARVADAFRVRRVLLAGDAAHQMPPTGGLGGQTAVEDVHNLAWKLALVLRGSADPSLLDTYGTERRPVARRAVEQSVARARSRWRLPMPDSALTTTRQEDFYALVLGNQYRSPAVRCAPDDAAPLLQPSRLTGAPGSRAPHIAVAQDGGEPLSTLDLYGRDFVLLAGPDGDSWQDAASSAGRALGVAVDTYHLDEELAAPHGLPAGGALLVRPDGYVAWRSAGHRSAADAHARLRQALGALLGLAPAPAPSL</sequence>
<dbReference type="InterPro" id="IPR036188">
    <property type="entry name" value="FAD/NAD-bd_sf"/>
</dbReference>
<keyword evidence="3" id="KW-0274">FAD</keyword>
<dbReference type="GO" id="GO:0005840">
    <property type="term" value="C:ribosome"/>
    <property type="evidence" value="ECO:0007669"/>
    <property type="project" value="UniProtKB-KW"/>
</dbReference>
<reference evidence="7" key="1">
    <citation type="submission" date="2023-07" db="EMBL/GenBank/DDBJ databases">
        <title>30 novel species of actinomycetes from the DSMZ collection.</title>
        <authorList>
            <person name="Nouioui I."/>
        </authorList>
    </citation>
    <scope>NUCLEOTIDE SEQUENCE [LARGE SCALE GENOMIC DNA]</scope>
    <source>
        <strain evidence="7">DSM 42041</strain>
    </source>
</reference>
<dbReference type="PANTHER" id="PTHR43004">
    <property type="entry name" value="TRK SYSTEM POTASSIUM UPTAKE PROTEIN"/>
    <property type="match status" value="1"/>
</dbReference>
<feature type="compositionally biased region" description="Basic and acidic residues" evidence="4">
    <location>
        <begin position="12"/>
        <end position="23"/>
    </location>
</feature>
<dbReference type="Gene3D" id="3.40.30.120">
    <property type="match status" value="1"/>
</dbReference>
<dbReference type="RefSeq" id="WP_311672059.1">
    <property type="nucleotide sequence ID" value="NZ_JAVREQ010000002.1"/>
</dbReference>
<evidence type="ECO:0000256" key="1">
    <source>
        <dbReference type="ARBA" id="ARBA00001974"/>
    </source>
</evidence>
<dbReference type="EMBL" id="JAVREQ010000002">
    <property type="protein sequence ID" value="MDT0378166.1"/>
    <property type="molecule type" value="Genomic_DNA"/>
</dbReference>
<evidence type="ECO:0000256" key="4">
    <source>
        <dbReference type="SAM" id="MobiDB-lite"/>
    </source>
</evidence>
<name>A0ABU2NMH8_9ACTN</name>
<feature type="domain" description="FAD-binding" evidence="5">
    <location>
        <begin position="30"/>
        <end position="401"/>
    </location>
</feature>
<evidence type="ECO:0000313" key="6">
    <source>
        <dbReference type="EMBL" id="MDT0378166.1"/>
    </source>
</evidence>
<keyword evidence="7" id="KW-1185">Reference proteome</keyword>
<dbReference type="PRINTS" id="PR00420">
    <property type="entry name" value="RNGMNOXGNASE"/>
</dbReference>
<dbReference type="Proteomes" id="UP001183414">
    <property type="component" value="Unassembled WGS sequence"/>
</dbReference>
<comment type="caution">
    <text evidence="6">The sequence shown here is derived from an EMBL/GenBank/DDBJ whole genome shotgun (WGS) entry which is preliminary data.</text>
</comment>
<protein>
    <submittedName>
        <fullName evidence="6">FAD-dependent monooxygenase</fullName>
    </submittedName>
</protein>
<comment type="cofactor">
    <cofactor evidence="1">
        <name>FAD</name>
        <dbReference type="ChEBI" id="CHEBI:57692"/>
    </cofactor>
</comment>
<organism evidence="6 7">
    <name type="scientific">Streptomyces hazeniae</name>
    <dbReference type="NCBI Taxonomy" id="3075538"/>
    <lineage>
        <taxon>Bacteria</taxon>
        <taxon>Bacillati</taxon>
        <taxon>Actinomycetota</taxon>
        <taxon>Actinomycetes</taxon>
        <taxon>Kitasatosporales</taxon>
        <taxon>Streptomycetaceae</taxon>
        <taxon>Streptomyces</taxon>
    </lineage>
</organism>
<keyword evidence="6" id="KW-0687">Ribonucleoprotein</keyword>
<keyword evidence="6" id="KW-0560">Oxidoreductase</keyword>
<dbReference type="InterPro" id="IPR002938">
    <property type="entry name" value="FAD-bd"/>
</dbReference>
<feature type="region of interest" description="Disordered" evidence="4">
    <location>
        <begin position="1"/>
        <end position="23"/>
    </location>
</feature>
<accession>A0ABU2NMH8</accession>
<evidence type="ECO:0000259" key="5">
    <source>
        <dbReference type="Pfam" id="PF01494"/>
    </source>
</evidence>
<proteinExistence type="predicted"/>
<keyword evidence="2" id="KW-0285">Flavoprotein</keyword>
<dbReference type="InterPro" id="IPR050641">
    <property type="entry name" value="RIFMO-like"/>
</dbReference>
<dbReference type="SUPFAM" id="SSF51905">
    <property type="entry name" value="FAD/NAD(P)-binding domain"/>
    <property type="match status" value="1"/>
</dbReference>
<gene>
    <name evidence="6" type="ORF">RM572_05165</name>
</gene>
<dbReference type="Pfam" id="PF21274">
    <property type="entry name" value="Rng_hyd_C"/>
    <property type="match status" value="1"/>
</dbReference>
<keyword evidence="6" id="KW-0503">Monooxygenase</keyword>
<dbReference type="Gene3D" id="3.30.9.10">
    <property type="entry name" value="D-Amino Acid Oxidase, subunit A, domain 2"/>
    <property type="match status" value="1"/>
</dbReference>
<dbReference type="Gene3D" id="3.50.50.60">
    <property type="entry name" value="FAD/NAD(P)-binding domain"/>
    <property type="match status" value="1"/>
</dbReference>
<dbReference type="GO" id="GO:0004497">
    <property type="term" value="F:monooxygenase activity"/>
    <property type="evidence" value="ECO:0007669"/>
    <property type="project" value="UniProtKB-KW"/>
</dbReference>
<dbReference type="PANTHER" id="PTHR43004:SF19">
    <property type="entry name" value="BINDING MONOOXYGENASE, PUTATIVE (JCVI)-RELATED"/>
    <property type="match status" value="1"/>
</dbReference>
<evidence type="ECO:0000313" key="7">
    <source>
        <dbReference type="Proteomes" id="UP001183414"/>
    </source>
</evidence>
<evidence type="ECO:0000256" key="3">
    <source>
        <dbReference type="ARBA" id="ARBA00022827"/>
    </source>
</evidence>
<feature type="region of interest" description="Disordered" evidence="4">
    <location>
        <begin position="116"/>
        <end position="142"/>
    </location>
</feature>
<dbReference type="Pfam" id="PF01494">
    <property type="entry name" value="FAD_binding_3"/>
    <property type="match status" value="1"/>
</dbReference>
<evidence type="ECO:0000256" key="2">
    <source>
        <dbReference type="ARBA" id="ARBA00022630"/>
    </source>
</evidence>